<dbReference type="PANTHER" id="PTHR33175:SF3">
    <property type="entry name" value="DNA-BINDING PROTEIN HU-BETA"/>
    <property type="match status" value="1"/>
</dbReference>
<sequence length="97" mass="10357">MNKAELVDKLSTRTGLSNTEARTVVDAIFDPDPQIGLIVSELKSGGKVAISGFGTFEARQRKARQGRNPHTGEPIDIPATRAPAFKAGKPLKESLKG</sequence>
<dbReference type="SUPFAM" id="SSF47729">
    <property type="entry name" value="IHF-like DNA-binding proteins"/>
    <property type="match status" value="1"/>
</dbReference>
<dbReference type="Gene3D" id="4.10.520.10">
    <property type="entry name" value="IHF-like DNA-binding proteins"/>
    <property type="match status" value="1"/>
</dbReference>
<evidence type="ECO:0000256" key="2">
    <source>
        <dbReference type="ARBA" id="ARBA00023067"/>
    </source>
</evidence>
<dbReference type="PANTHER" id="PTHR33175">
    <property type="entry name" value="DNA-BINDING PROTEIN HU"/>
    <property type="match status" value="1"/>
</dbReference>
<dbReference type="InterPro" id="IPR000119">
    <property type="entry name" value="Hist_DNA-bd"/>
</dbReference>
<dbReference type="InterPro" id="IPR020816">
    <property type="entry name" value="Histone-like_DNA-bd_CS"/>
</dbReference>
<organism evidence="6 7">
    <name type="scientific">Candidatus Polarisedimenticola svalbardensis</name>
    <dbReference type="NCBI Taxonomy" id="2886004"/>
    <lineage>
        <taxon>Bacteria</taxon>
        <taxon>Pseudomonadati</taxon>
        <taxon>Acidobacteriota</taxon>
        <taxon>Candidatus Polarisedimenticolia</taxon>
        <taxon>Candidatus Polarisedimenticolales</taxon>
        <taxon>Candidatus Polarisedimenticolaceae</taxon>
        <taxon>Candidatus Polarisedimenticola</taxon>
    </lineage>
</organism>
<name>A0A8J6XXA8_9BACT</name>
<comment type="caution">
    <text evidence="6">The sequence shown here is derived from an EMBL/GenBank/DDBJ whole genome shotgun (WGS) entry which is preliminary data.</text>
</comment>
<dbReference type="EMBL" id="JACXWD010000003">
    <property type="protein sequence ID" value="MBD3866820.1"/>
    <property type="molecule type" value="Genomic_DNA"/>
</dbReference>
<dbReference type="InterPro" id="IPR010992">
    <property type="entry name" value="IHF-like_DNA-bd_dom_sf"/>
</dbReference>
<accession>A0A8J6XXA8</accession>
<evidence type="ECO:0000313" key="6">
    <source>
        <dbReference type="EMBL" id="MBD3866820.1"/>
    </source>
</evidence>
<reference evidence="6 7" key="1">
    <citation type="submission" date="2020-08" db="EMBL/GenBank/DDBJ databases">
        <title>Acidobacteriota in marine sediments use diverse sulfur dissimilation pathways.</title>
        <authorList>
            <person name="Wasmund K."/>
        </authorList>
    </citation>
    <scope>NUCLEOTIDE SEQUENCE [LARGE SCALE GENOMIC DNA]</scope>
    <source>
        <strain evidence="6">MAG AM4</strain>
    </source>
</reference>
<dbReference type="SMART" id="SM00411">
    <property type="entry name" value="BHL"/>
    <property type="match status" value="1"/>
</dbReference>
<evidence type="ECO:0000256" key="5">
    <source>
        <dbReference type="SAM" id="MobiDB-lite"/>
    </source>
</evidence>
<protein>
    <submittedName>
        <fullName evidence="6">HU family DNA-binding protein</fullName>
    </submittedName>
</protein>
<dbReference type="GO" id="GO:0003677">
    <property type="term" value="F:DNA binding"/>
    <property type="evidence" value="ECO:0007669"/>
    <property type="project" value="UniProtKB-KW"/>
</dbReference>
<dbReference type="CDD" id="cd13831">
    <property type="entry name" value="HU"/>
    <property type="match status" value="1"/>
</dbReference>
<dbReference type="PROSITE" id="PS00045">
    <property type="entry name" value="HISTONE_LIKE"/>
    <property type="match status" value="1"/>
</dbReference>
<evidence type="ECO:0000256" key="3">
    <source>
        <dbReference type="ARBA" id="ARBA00023125"/>
    </source>
</evidence>
<evidence type="ECO:0000313" key="7">
    <source>
        <dbReference type="Proteomes" id="UP000648239"/>
    </source>
</evidence>
<proteinExistence type="inferred from homology"/>
<dbReference type="PRINTS" id="PR01727">
    <property type="entry name" value="DNABINDINGHU"/>
</dbReference>
<dbReference type="AlphaFoldDB" id="A0A8J6XXA8"/>
<evidence type="ECO:0000256" key="4">
    <source>
        <dbReference type="RuleBase" id="RU003939"/>
    </source>
</evidence>
<dbReference type="Proteomes" id="UP000648239">
    <property type="component" value="Unassembled WGS sequence"/>
</dbReference>
<dbReference type="GO" id="GO:0030527">
    <property type="term" value="F:structural constituent of chromatin"/>
    <property type="evidence" value="ECO:0007669"/>
    <property type="project" value="InterPro"/>
</dbReference>
<feature type="region of interest" description="Disordered" evidence="5">
    <location>
        <begin position="59"/>
        <end position="97"/>
    </location>
</feature>
<keyword evidence="2" id="KW-0226">DNA condensation</keyword>
<keyword evidence="3 6" id="KW-0238">DNA-binding</keyword>
<dbReference type="Pfam" id="PF00216">
    <property type="entry name" value="Bac_DNA_binding"/>
    <property type="match status" value="1"/>
</dbReference>
<dbReference type="GO" id="GO:0030261">
    <property type="term" value="P:chromosome condensation"/>
    <property type="evidence" value="ECO:0007669"/>
    <property type="project" value="UniProtKB-KW"/>
</dbReference>
<gene>
    <name evidence="6" type="ORF">IFK94_01740</name>
</gene>
<comment type="similarity">
    <text evidence="1 4">Belongs to the bacterial histone-like protein family.</text>
</comment>
<evidence type="ECO:0000256" key="1">
    <source>
        <dbReference type="ARBA" id="ARBA00010529"/>
    </source>
</evidence>